<comment type="function">
    <text evidence="1">Required for complete septum migration and engulfment of the forespore compartment during sporulation. Required for stabilizing and recruiting of SpoIIP to the septal membrane.</text>
</comment>
<dbReference type="InterPro" id="IPR002798">
    <property type="entry name" value="SpoIIM-like"/>
</dbReference>
<keyword evidence="1" id="KW-0749">Sporulation</keyword>
<evidence type="ECO:0000256" key="1">
    <source>
        <dbReference type="PIRNR" id="PIRNR038973"/>
    </source>
</evidence>
<comment type="subcellular location">
    <subcellularLocation>
        <location evidence="1">Cell membrane</location>
        <topology evidence="1">Multi-pass membrane protein</topology>
    </subcellularLocation>
    <text evidence="1">Localizes to the sporulation septum and to the second division site within the mother cell. Before the start of engulfment localizes to the septal midpoint, then spreads throughout the septum prior to becoming enriched at the leading edge of the engulfing membrane, where it remains until the completion of membrane migration. Some remain partially trapped at the septum during engulfment and upon completion of engulfment become dispersed in the outer forespore membrane. Localization of the MPD complex to the septal membrane is dependent on SpoIIB.</text>
</comment>
<protein>
    <recommendedName>
        <fullName evidence="1">Stage II sporulation protein M</fullName>
    </recommendedName>
</protein>
<dbReference type="Pfam" id="PF01944">
    <property type="entry name" value="SpoIIM"/>
    <property type="match status" value="1"/>
</dbReference>
<evidence type="ECO:0000313" key="4">
    <source>
        <dbReference type="Proteomes" id="UP000179524"/>
    </source>
</evidence>
<accession>A0A1S2LGX2</accession>
<sequence>MRRKPVGIGQAIAYHIEENRSIYIFTIVLFLIGIIFGAIIVNSLSLNQRHDLHIYLNQFFGQVSEGQLADSGAMFSQSFAHYLKNIGLMWVLGLSIIGLPIILILLFIKGVVVGFTVGFLVNQLGMNGFMLSFTSVMPQNFILVPAYIIVATASVAFSLKMVRQQFIKRSHEPIFQHFLRYSALVLCIGALLAVASAFEAYVSPNLMRMVVNLM</sequence>
<keyword evidence="1" id="KW-1003">Cell membrane</keyword>
<name>A0A1S2LGX2_9BACI</name>
<comment type="subunit">
    <text evidence="1">Component of the MPD complex composed of SpoIIM, SpoIIP and SpoIID.</text>
</comment>
<dbReference type="PIRSF" id="PIRSF038973">
    <property type="entry name" value="SpoIIM"/>
    <property type="match status" value="1"/>
</dbReference>
<organism evidence="3 4">
    <name type="scientific">Anaerobacillus alkalilacustris</name>
    <dbReference type="NCBI Taxonomy" id="393763"/>
    <lineage>
        <taxon>Bacteria</taxon>
        <taxon>Bacillati</taxon>
        <taxon>Bacillota</taxon>
        <taxon>Bacilli</taxon>
        <taxon>Bacillales</taxon>
        <taxon>Bacillaceae</taxon>
        <taxon>Anaerobacillus</taxon>
    </lineage>
</organism>
<keyword evidence="2" id="KW-1133">Transmembrane helix</keyword>
<feature type="transmembrane region" description="Helical" evidence="2">
    <location>
        <begin position="141"/>
        <end position="162"/>
    </location>
</feature>
<keyword evidence="1 2" id="KW-0472">Membrane</keyword>
<dbReference type="InterPro" id="IPR014196">
    <property type="entry name" value="SpoIIM"/>
</dbReference>
<dbReference type="GO" id="GO:0030435">
    <property type="term" value="P:sporulation resulting in formation of a cellular spore"/>
    <property type="evidence" value="ECO:0007669"/>
    <property type="project" value="UniProtKB-KW"/>
</dbReference>
<dbReference type="GO" id="GO:0005886">
    <property type="term" value="C:plasma membrane"/>
    <property type="evidence" value="ECO:0007669"/>
    <property type="project" value="UniProtKB-SubCell"/>
</dbReference>
<feature type="transmembrane region" description="Helical" evidence="2">
    <location>
        <begin position="183"/>
        <end position="202"/>
    </location>
</feature>
<dbReference type="EMBL" id="MLQR01000049">
    <property type="protein sequence ID" value="OIJ10735.1"/>
    <property type="molecule type" value="Genomic_DNA"/>
</dbReference>
<keyword evidence="1 2" id="KW-0812">Transmembrane</keyword>
<reference evidence="3 4" key="1">
    <citation type="submission" date="2016-10" db="EMBL/GenBank/DDBJ databases">
        <title>Draft genome sequences of four alkaliphilic bacteria belonging to the Anaerobacillus genus.</title>
        <authorList>
            <person name="Bassil N.M."/>
            <person name="Lloyd J.R."/>
        </authorList>
    </citation>
    <scope>NUCLEOTIDE SEQUENCE [LARGE SCALE GENOMIC DNA]</scope>
    <source>
        <strain evidence="3 4">DSM 18345</strain>
    </source>
</reference>
<feature type="transmembrane region" description="Helical" evidence="2">
    <location>
        <begin position="22"/>
        <end position="44"/>
    </location>
</feature>
<gene>
    <name evidence="3" type="ORF">BKP37_17520</name>
</gene>
<comment type="caution">
    <text evidence="3">The sequence shown here is derived from an EMBL/GenBank/DDBJ whole genome shotgun (WGS) entry which is preliminary data.</text>
</comment>
<dbReference type="RefSeq" id="WP_071310916.1">
    <property type="nucleotide sequence ID" value="NZ_MLQR01000049.1"/>
</dbReference>
<keyword evidence="4" id="KW-1185">Reference proteome</keyword>
<evidence type="ECO:0000313" key="3">
    <source>
        <dbReference type="EMBL" id="OIJ10735.1"/>
    </source>
</evidence>
<evidence type="ECO:0000256" key="2">
    <source>
        <dbReference type="SAM" id="Phobius"/>
    </source>
</evidence>
<dbReference type="OrthoDB" id="2065033at2"/>
<dbReference type="Proteomes" id="UP000179524">
    <property type="component" value="Unassembled WGS sequence"/>
</dbReference>
<dbReference type="AlphaFoldDB" id="A0A1S2LGX2"/>
<proteinExistence type="predicted"/>
<feature type="transmembrane region" description="Helical" evidence="2">
    <location>
        <begin position="88"/>
        <end position="121"/>
    </location>
</feature>
<dbReference type="NCBIfam" id="TIGR02831">
    <property type="entry name" value="spo_II_M"/>
    <property type="match status" value="1"/>
</dbReference>